<feature type="coiled-coil region" evidence="1">
    <location>
        <begin position="224"/>
        <end position="302"/>
    </location>
</feature>
<proteinExistence type="predicted"/>
<keyword evidence="1" id="KW-0175">Coiled coil</keyword>
<name>A0A1J4MRM2_9CRYT</name>
<feature type="chain" id="PRO_5012791791" evidence="2">
    <location>
        <begin position="20"/>
        <end position="304"/>
    </location>
</feature>
<keyword evidence="2" id="KW-0732">Signal</keyword>
<keyword evidence="4" id="KW-1185">Reference proteome</keyword>
<dbReference type="EMBL" id="LRBS01000049">
    <property type="protein sequence ID" value="OII76840.1"/>
    <property type="molecule type" value="Genomic_DNA"/>
</dbReference>
<evidence type="ECO:0000256" key="2">
    <source>
        <dbReference type="SAM" id="SignalP"/>
    </source>
</evidence>
<dbReference type="GeneID" id="92366599"/>
<comment type="caution">
    <text evidence="3">The sequence shown here is derived from an EMBL/GenBank/DDBJ whole genome shotgun (WGS) entry which is preliminary data.</text>
</comment>
<protein>
    <submittedName>
        <fullName evidence="3">Uncharacterized protein</fullName>
    </submittedName>
</protein>
<sequence length="304" mass="34097">MKRIKFLFIGALLSKTVYGLKVDNKFDPLDVVGSGFESIGNTIFSGLKGVFGGIGRDIQEAFDMVIDDLIPKTEDVEPQYNIQNIATEQEKLRDSIPAIESDITAIQNVVNELTVGASINAAKGLNIEQTVLKPNTEGPVTSLNRLKTVEKEQKKIHPKEFLESLTKPSSIVSDYTAPIIVIQAPETTPSELISISEIMRCQGGSNWSTAQQHKKRMKEYKDFNGKHKQQIKDKIQEITQLLEEKDDAMTDMRNKLRRAEIELAETPSDVVALEIKLLNQQMNYLAEEIVVLDNTLAKLERKIK</sequence>
<evidence type="ECO:0000313" key="4">
    <source>
        <dbReference type="Proteomes" id="UP000186804"/>
    </source>
</evidence>
<dbReference type="RefSeq" id="XP_067068686.1">
    <property type="nucleotide sequence ID" value="XM_067212645.1"/>
</dbReference>
<gene>
    <name evidence="3" type="ORF">cand_024150</name>
</gene>
<organism evidence="3 4">
    <name type="scientific">Cryptosporidium andersoni</name>
    <dbReference type="NCBI Taxonomy" id="117008"/>
    <lineage>
        <taxon>Eukaryota</taxon>
        <taxon>Sar</taxon>
        <taxon>Alveolata</taxon>
        <taxon>Apicomplexa</taxon>
        <taxon>Conoidasida</taxon>
        <taxon>Coccidia</taxon>
        <taxon>Eucoccidiorida</taxon>
        <taxon>Eimeriorina</taxon>
        <taxon>Cryptosporidiidae</taxon>
        <taxon>Cryptosporidium</taxon>
    </lineage>
</organism>
<evidence type="ECO:0000313" key="3">
    <source>
        <dbReference type="EMBL" id="OII76840.1"/>
    </source>
</evidence>
<evidence type="ECO:0000256" key="1">
    <source>
        <dbReference type="SAM" id="Coils"/>
    </source>
</evidence>
<reference evidence="3 4" key="1">
    <citation type="submission" date="2016-10" db="EMBL/GenBank/DDBJ databases">
        <title>Reductive evolution of mitochondrial metabolism and differential evolution of invasion-related proteins in Cryptosporidium.</title>
        <authorList>
            <person name="Liu S."/>
            <person name="Roellig D.M."/>
            <person name="Guo Y."/>
            <person name="Li N."/>
            <person name="Frace M.A."/>
            <person name="Tang K."/>
            <person name="Zhang L."/>
            <person name="Feng Y."/>
            <person name="Xiao L."/>
        </authorList>
    </citation>
    <scope>NUCLEOTIDE SEQUENCE [LARGE SCALE GENOMIC DNA]</scope>
    <source>
        <strain evidence="3">30847</strain>
    </source>
</reference>
<accession>A0A1J4MRM2</accession>
<dbReference type="VEuPathDB" id="CryptoDB:cand_024150"/>
<dbReference type="Proteomes" id="UP000186804">
    <property type="component" value="Unassembled WGS sequence"/>
</dbReference>
<dbReference type="AlphaFoldDB" id="A0A1J4MRM2"/>
<feature type="signal peptide" evidence="2">
    <location>
        <begin position="1"/>
        <end position="19"/>
    </location>
</feature>
<dbReference type="OrthoDB" id="342856at2759"/>